<gene>
    <name evidence="1" type="ORF">BDFB_001327</name>
</gene>
<reference evidence="1 2" key="1">
    <citation type="submission" date="2017-03" db="EMBL/GenBank/DDBJ databases">
        <title>Genome of the blue death feigning beetle - Asbolus verrucosus.</title>
        <authorList>
            <person name="Rider S.D."/>
        </authorList>
    </citation>
    <scope>NUCLEOTIDE SEQUENCE [LARGE SCALE GENOMIC DNA]</scope>
    <source>
        <strain evidence="1">Butters</strain>
        <tissue evidence="1">Head and leg muscle</tissue>
    </source>
</reference>
<dbReference type="InterPro" id="IPR043313">
    <property type="entry name" value="LRMDA"/>
</dbReference>
<evidence type="ECO:0000313" key="2">
    <source>
        <dbReference type="Proteomes" id="UP000292052"/>
    </source>
</evidence>
<evidence type="ECO:0000313" key="1">
    <source>
        <dbReference type="EMBL" id="RZC39769.1"/>
    </source>
</evidence>
<accession>A0A482W4W5</accession>
<dbReference type="STRING" id="1661398.A0A482W4W5"/>
<name>A0A482W4W5_ASBVE</name>
<dbReference type="InterPro" id="IPR032675">
    <property type="entry name" value="LRR_dom_sf"/>
</dbReference>
<dbReference type="AlphaFoldDB" id="A0A482W4W5"/>
<dbReference type="OrthoDB" id="10251250at2759"/>
<dbReference type="Proteomes" id="UP000292052">
    <property type="component" value="Unassembled WGS sequence"/>
</dbReference>
<organism evidence="1 2">
    <name type="scientific">Asbolus verrucosus</name>
    <name type="common">Desert ironclad beetle</name>
    <dbReference type="NCBI Taxonomy" id="1661398"/>
    <lineage>
        <taxon>Eukaryota</taxon>
        <taxon>Metazoa</taxon>
        <taxon>Ecdysozoa</taxon>
        <taxon>Arthropoda</taxon>
        <taxon>Hexapoda</taxon>
        <taxon>Insecta</taxon>
        <taxon>Pterygota</taxon>
        <taxon>Neoptera</taxon>
        <taxon>Endopterygota</taxon>
        <taxon>Coleoptera</taxon>
        <taxon>Polyphaga</taxon>
        <taxon>Cucujiformia</taxon>
        <taxon>Tenebrionidae</taxon>
        <taxon>Pimeliinae</taxon>
        <taxon>Asbolus</taxon>
    </lineage>
</organism>
<dbReference type="Gene3D" id="3.80.10.10">
    <property type="entry name" value="Ribonuclease Inhibitor"/>
    <property type="match status" value="1"/>
</dbReference>
<comment type="caution">
    <text evidence="1">The sequence shown here is derived from an EMBL/GenBank/DDBJ whole genome shotgun (WGS) entry which is preliminary data.</text>
</comment>
<dbReference type="SUPFAM" id="SSF52058">
    <property type="entry name" value="L domain-like"/>
    <property type="match status" value="1"/>
</dbReference>
<protein>
    <submittedName>
        <fullName evidence="1">Leucine-rich repeat-containing protein ODA7</fullName>
    </submittedName>
</protein>
<dbReference type="PANTHER" id="PTHR46282:SF1">
    <property type="entry name" value="LEUCINE-RICH REPEAT-CONTAINING PROTEIN 72-LIKE"/>
    <property type="match status" value="1"/>
</dbReference>
<keyword evidence="2" id="KW-1185">Reference proteome</keyword>
<proteinExistence type="predicted"/>
<dbReference type="PANTHER" id="PTHR46282">
    <property type="entry name" value="LEUCINE-RICH MELANOCYTE DIFFERENTIATION-ASSOCIATED PROTEIN"/>
    <property type="match status" value="1"/>
</dbReference>
<dbReference type="EMBL" id="QDEB01031496">
    <property type="protein sequence ID" value="RZC39769.1"/>
    <property type="molecule type" value="Genomic_DNA"/>
</dbReference>
<sequence>MEEISNSHALDEDALKVVDLHNISSFLPISDVADEEIDIFNMASLRNLMLVGKHNRQNTLNRHPDPNNDYAEEDDKLQRLSLAYERLHSIPKLLLQELAHVVRILDISYNEFDNLDFLSEFKFLTTLICDHNVISSNTNIPYMPKLELLWMNHCKVATLYPWAKKLQLSCPNLKYLSLMGNPVAPSYLNGGNFYEYLQYRLFIISLFPNLIHLDDRPVTSDQRKEAERLYRKPLVERLVMKTQATLPVYLRQLSDAVSDILTPTPSFAPTPEKNVIV</sequence>